<feature type="non-terminal residue" evidence="2">
    <location>
        <position position="50"/>
    </location>
</feature>
<feature type="non-terminal residue" evidence="2">
    <location>
        <position position="1"/>
    </location>
</feature>
<evidence type="ECO:0000313" key="3">
    <source>
        <dbReference type="Proteomes" id="UP000824469"/>
    </source>
</evidence>
<organism evidence="2 3">
    <name type="scientific">Taxus chinensis</name>
    <name type="common">Chinese yew</name>
    <name type="synonym">Taxus wallichiana var. chinensis</name>
    <dbReference type="NCBI Taxonomy" id="29808"/>
    <lineage>
        <taxon>Eukaryota</taxon>
        <taxon>Viridiplantae</taxon>
        <taxon>Streptophyta</taxon>
        <taxon>Embryophyta</taxon>
        <taxon>Tracheophyta</taxon>
        <taxon>Spermatophyta</taxon>
        <taxon>Pinopsida</taxon>
        <taxon>Pinidae</taxon>
        <taxon>Conifers II</taxon>
        <taxon>Cupressales</taxon>
        <taxon>Taxaceae</taxon>
        <taxon>Taxus</taxon>
    </lineage>
</organism>
<protein>
    <submittedName>
        <fullName evidence="2">Uncharacterized protein</fullName>
    </submittedName>
</protein>
<comment type="caution">
    <text evidence="2">The sequence shown here is derived from an EMBL/GenBank/DDBJ whole genome shotgun (WGS) entry which is preliminary data.</text>
</comment>
<proteinExistence type="predicted"/>
<keyword evidence="3" id="KW-1185">Reference proteome</keyword>
<reference evidence="2 3" key="1">
    <citation type="journal article" date="2021" name="Nat. Plants">
        <title>The Taxus genome provides insights into paclitaxel biosynthesis.</title>
        <authorList>
            <person name="Xiong X."/>
            <person name="Gou J."/>
            <person name="Liao Q."/>
            <person name="Li Y."/>
            <person name="Zhou Q."/>
            <person name="Bi G."/>
            <person name="Li C."/>
            <person name="Du R."/>
            <person name="Wang X."/>
            <person name="Sun T."/>
            <person name="Guo L."/>
            <person name="Liang H."/>
            <person name="Lu P."/>
            <person name="Wu Y."/>
            <person name="Zhang Z."/>
            <person name="Ro D.K."/>
            <person name="Shang Y."/>
            <person name="Huang S."/>
            <person name="Yan J."/>
        </authorList>
    </citation>
    <scope>NUCLEOTIDE SEQUENCE [LARGE SCALE GENOMIC DNA]</scope>
    <source>
        <strain evidence="2">Ta-2019</strain>
    </source>
</reference>
<keyword evidence="1" id="KW-1133">Transmembrane helix</keyword>
<dbReference type="AlphaFoldDB" id="A0AA38CHF7"/>
<dbReference type="EMBL" id="JAHRHJ020000009">
    <property type="protein sequence ID" value="KAH9300330.1"/>
    <property type="molecule type" value="Genomic_DNA"/>
</dbReference>
<keyword evidence="1" id="KW-0472">Membrane</keyword>
<keyword evidence="1" id="KW-0812">Transmembrane</keyword>
<evidence type="ECO:0000256" key="1">
    <source>
        <dbReference type="SAM" id="Phobius"/>
    </source>
</evidence>
<accession>A0AA38CHF7</accession>
<gene>
    <name evidence="2" type="ORF">KI387_011913</name>
</gene>
<evidence type="ECO:0000313" key="2">
    <source>
        <dbReference type="EMBL" id="KAH9300330.1"/>
    </source>
</evidence>
<sequence length="50" mass="5531">WTAPFHLLMVVAVAVLVIAIKSRSTSKGKKYPPGVGAWTIMRDLVLHKDK</sequence>
<name>A0AA38CHF7_TAXCH</name>
<dbReference type="Proteomes" id="UP000824469">
    <property type="component" value="Unassembled WGS sequence"/>
</dbReference>
<feature type="transmembrane region" description="Helical" evidence="1">
    <location>
        <begin position="6"/>
        <end position="22"/>
    </location>
</feature>